<comment type="subcellular location">
    <subcellularLocation>
        <location evidence="1">Membrane</location>
        <topology evidence="1">Multi-pass membrane protein</topology>
    </subcellularLocation>
</comment>
<evidence type="ECO:0000256" key="5">
    <source>
        <dbReference type="ARBA" id="ARBA00022989"/>
    </source>
</evidence>
<keyword evidence="4 7" id="KW-0812">Transmembrane</keyword>
<feature type="transmembrane region" description="Helical" evidence="7">
    <location>
        <begin position="274"/>
        <end position="296"/>
    </location>
</feature>
<sequence>MRRGILIFLLLLLAFLLLALHQVWTLLSLLIVSGHQYGITKPSLPALDSPRIDPPAPLIPKLLHQTWQNTSIPEVWRSAQQSCLDLHTKEDGWEYVLWTDDKMDEFMRKEYGWFMDTFEGYRYPIQRADAIRYFVLYHYGGVYLDLDDGCNRPLEPLLQYPAWVRKTVPTGISNDAMGAAPGHPFFKRVMDELKSYDRSWILPYITVMGSTGPLFLSVMWRHYTTDGLNEGDGVIRILFPEEYQGTKWAFFTHHLGNSWHGQDVQLIFWMAHNWWLVTIFGFLLGFSIIFAIWWTYRRFVLKKPAGDVPKWKIASVRSRFPFWRRASAQKEYELVSQHQV</sequence>
<dbReference type="InterPro" id="IPR029044">
    <property type="entry name" value="Nucleotide-diphossugar_trans"/>
</dbReference>
<evidence type="ECO:0000256" key="2">
    <source>
        <dbReference type="ARBA" id="ARBA00009003"/>
    </source>
</evidence>
<dbReference type="InterPro" id="IPR051706">
    <property type="entry name" value="Glycosyltransferase_domain"/>
</dbReference>
<dbReference type="PANTHER" id="PTHR32385:SF20">
    <property type="entry name" value="MANNOSYL PHOSPHORYLINOSITOL CERAMIDE SYNTHASE CSH1-RELATED"/>
    <property type="match status" value="1"/>
</dbReference>
<dbReference type="AlphaFoldDB" id="A0AAJ0D8M5"/>
<evidence type="ECO:0000256" key="3">
    <source>
        <dbReference type="ARBA" id="ARBA00022679"/>
    </source>
</evidence>
<dbReference type="GO" id="GO:0016020">
    <property type="term" value="C:membrane"/>
    <property type="evidence" value="ECO:0007669"/>
    <property type="project" value="UniProtKB-SubCell"/>
</dbReference>
<comment type="similarity">
    <text evidence="2">Belongs to the glycosyltransferase 32 family.</text>
</comment>
<dbReference type="SUPFAM" id="SSF53448">
    <property type="entry name" value="Nucleotide-diphospho-sugar transferases"/>
    <property type="match status" value="1"/>
</dbReference>
<accession>A0AAJ0D8M5</accession>
<dbReference type="PANTHER" id="PTHR32385">
    <property type="entry name" value="MANNOSYL PHOSPHORYLINOSITOL CERAMIDE SYNTHASE"/>
    <property type="match status" value="1"/>
</dbReference>
<dbReference type="GO" id="GO:0000030">
    <property type="term" value="F:mannosyltransferase activity"/>
    <property type="evidence" value="ECO:0007669"/>
    <property type="project" value="TreeGrafter"/>
</dbReference>
<dbReference type="FunFam" id="3.90.550.20:FF:000001">
    <property type="entry name" value="MIPC synthase subunit (SurA)"/>
    <property type="match status" value="1"/>
</dbReference>
<keyword evidence="6 7" id="KW-0472">Membrane</keyword>
<dbReference type="InterPro" id="IPR007577">
    <property type="entry name" value="GlycoTrfase_DXD_sugar-bd_CS"/>
</dbReference>
<reference evidence="8" key="1">
    <citation type="submission" date="2023-04" db="EMBL/GenBank/DDBJ databases">
        <title>Black Yeasts Isolated from many extreme environments.</title>
        <authorList>
            <person name="Coleine C."/>
            <person name="Stajich J.E."/>
            <person name="Selbmann L."/>
        </authorList>
    </citation>
    <scope>NUCLEOTIDE SEQUENCE</scope>
    <source>
        <strain evidence="8">CCFEE 5312</strain>
    </source>
</reference>
<dbReference type="Pfam" id="PF04488">
    <property type="entry name" value="Gly_transf_sug"/>
    <property type="match status" value="1"/>
</dbReference>
<keyword evidence="3" id="KW-0808">Transferase</keyword>
<dbReference type="EMBL" id="JAWDJX010000044">
    <property type="protein sequence ID" value="KAK3048907.1"/>
    <property type="molecule type" value="Genomic_DNA"/>
</dbReference>
<gene>
    <name evidence="8" type="primary">CSH1_2</name>
    <name evidence="8" type="ORF">LTR09_009802</name>
</gene>
<evidence type="ECO:0000256" key="4">
    <source>
        <dbReference type="ARBA" id="ARBA00022692"/>
    </source>
</evidence>
<comment type="caution">
    <text evidence="8">The sequence shown here is derived from an EMBL/GenBank/DDBJ whole genome shotgun (WGS) entry which is preliminary data.</text>
</comment>
<keyword evidence="5 7" id="KW-1133">Transmembrane helix</keyword>
<name>A0AAJ0D8M5_9PEZI</name>
<dbReference type="Gene3D" id="3.90.550.20">
    <property type="match status" value="1"/>
</dbReference>
<keyword evidence="9" id="KW-1185">Reference proteome</keyword>
<dbReference type="Proteomes" id="UP001271007">
    <property type="component" value="Unassembled WGS sequence"/>
</dbReference>
<organism evidence="8 9">
    <name type="scientific">Extremus antarcticus</name>
    <dbReference type="NCBI Taxonomy" id="702011"/>
    <lineage>
        <taxon>Eukaryota</taxon>
        <taxon>Fungi</taxon>
        <taxon>Dikarya</taxon>
        <taxon>Ascomycota</taxon>
        <taxon>Pezizomycotina</taxon>
        <taxon>Dothideomycetes</taxon>
        <taxon>Dothideomycetidae</taxon>
        <taxon>Mycosphaerellales</taxon>
        <taxon>Extremaceae</taxon>
        <taxon>Extremus</taxon>
    </lineage>
</organism>
<proteinExistence type="inferred from homology"/>
<evidence type="ECO:0000256" key="6">
    <source>
        <dbReference type="ARBA" id="ARBA00023136"/>
    </source>
</evidence>
<evidence type="ECO:0000313" key="8">
    <source>
        <dbReference type="EMBL" id="KAK3048907.1"/>
    </source>
</evidence>
<dbReference type="GO" id="GO:0051999">
    <property type="term" value="P:mannosyl-inositol phosphorylceramide biosynthetic process"/>
    <property type="evidence" value="ECO:0007669"/>
    <property type="project" value="TreeGrafter"/>
</dbReference>
<evidence type="ECO:0000313" key="9">
    <source>
        <dbReference type="Proteomes" id="UP001271007"/>
    </source>
</evidence>
<protein>
    <submittedName>
        <fullName evidence="8">CSG1/SUR1-like protein</fullName>
    </submittedName>
</protein>
<evidence type="ECO:0000256" key="7">
    <source>
        <dbReference type="SAM" id="Phobius"/>
    </source>
</evidence>
<evidence type="ECO:0000256" key="1">
    <source>
        <dbReference type="ARBA" id="ARBA00004141"/>
    </source>
</evidence>